<name>A0A4R0N3R8_9SPHI</name>
<feature type="chain" id="PRO_5020604269" evidence="1">
    <location>
        <begin position="26"/>
        <end position="430"/>
    </location>
</feature>
<evidence type="ECO:0000313" key="3">
    <source>
        <dbReference type="EMBL" id="TCC93122.1"/>
    </source>
</evidence>
<dbReference type="SUPFAM" id="SSF48452">
    <property type="entry name" value="TPR-like"/>
    <property type="match status" value="1"/>
</dbReference>
<feature type="domain" description="Thioredoxin" evidence="2">
    <location>
        <begin position="274"/>
        <end position="428"/>
    </location>
</feature>
<gene>
    <name evidence="3" type="ORF">EZ444_17835</name>
</gene>
<dbReference type="InterPro" id="IPR000866">
    <property type="entry name" value="AhpC/TSA"/>
</dbReference>
<dbReference type="GO" id="GO:0016491">
    <property type="term" value="F:oxidoreductase activity"/>
    <property type="evidence" value="ECO:0007669"/>
    <property type="project" value="InterPro"/>
</dbReference>
<comment type="caution">
    <text evidence="3">The sequence shown here is derived from an EMBL/GenBank/DDBJ whole genome shotgun (WGS) entry which is preliminary data.</text>
</comment>
<dbReference type="InterPro" id="IPR036249">
    <property type="entry name" value="Thioredoxin-like_sf"/>
</dbReference>
<dbReference type="PANTHER" id="PTHR42852">
    <property type="entry name" value="THIOL:DISULFIDE INTERCHANGE PROTEIN DSBE"/>
    <property type="match status" value="1"/>
</dbReference>
<keyword evidence="1" id="KW-0732">Signal</keyword>
<dbReference type="InterPro" id="IPR011990">
    <property type="entry name" value="TPR-like_helical_dom_sf"/>
</dbReference>
<evidence type="ECO:0000313" key="4">
    <source>
        <dbReference type="Proteomes" id="UP000291117"/>
    </source>
</evidence>
<protein>
    <submittedName>
        <fullName evidence="3">TlpA family protein disulfide reductase</fullName>
    </submittedName>
</protein>
<dbReference type="PROSITE" id="PS51352">
    <property type="entry name" value="THIOREDOXIN_2"/>
    <property type="match status" value="1"/>
</dbReference>
<dbReference type="EMBL" id="SJSM01000012">
    <property type="protein sequence ID" value="TCC93122.1"/>
    <property type="molecule type" value="Genomic_DNA"/>
</dbReference>
<feature type="signal peptide" evidence="1">
    <location>
        <begin position="1"/>
        <end position="25"/>
    </location>
</feature>
<dbReference type="InterPro" id="IPR050553">
    <property type="entry name" value="Thioredoxin_ResA/DsbE_sf"/>
</dbReference>
<dbReference type="Pfam" id="PF00578">
    <property type="entry name" value="AhpC-TSA"/>
    <property type="match status" value="1"/>
</dbReference>
<reference evidence="3 4" key="1">
    <citation type="submission" date="2019-02" db="EMBL/GenBank/DDBJ databases">
        <title>Pedobacter sp. RP-3-8 sp. nov., isolated from Arctic soil.</title>
        <authorList>
            <person name="Dahal R.H."/>
        </authorList>
    </citation>
    <scope>NUCLEOTIDE SEQUENCE [LARGE SCALE GENOMIC DNA]</scope>
    <source>
        <strain evidence="3 4">RP-3-8</strain>
    </source>
</reference>
<dbReference type="Gene3D" id="1.25.40.10">
    <property type="entry name" value="Tetratricopeptide repeat domain"/>
    <property type="match status" value="1"/>
</dbReference>
<evidence type="ECO:0000259" key="2">
    <source>
        <dbReference type="PROSITE" id="PS51352"/>
    </source>
</evidence>
<dbReference type="CDD" id="cd02966">
    <property type="entry name" value="TlpA_like_family"/>
    <property type="match status" value="1"/>
</dbReference>
<accession>A0A4R0N3R8</accession>
<dbReference type="GO" id="GO:0006950">
    <property type="term" value="P:response to stress"/>
    <property type="evidence" value="ECO:0007669"/>
    <property type="project" value="UniProtKB-ARBA"/>
</dbReference>
<organism evidence="3 4">
    <name type="scientific">Pedobacter hiemivivus</name>
    <dbReference type="NCBI Taxonomy" id="2530454"/>
    <lineage>
        <taxon>Bacteria</taxon>
        <taxon>Pseudomonadati</taxon>
        <taxon>Bacteroidota</taxon>
        <taxon>Sphingobacteriia</taxon>
        <taxon>Sphingobacteriales</taxon>
        <taxon>Sphingobacteriaceae</taxon>
        <taxon>Pedobacter</taxon>
    </lineage>
</organism>
<sequence length="430" mass="47787">MKLKNIGILMFAVMLLVSTKQQATAQTQNAATDSLIKQRSAAVDAIFKGDDPFEKEKRFKAWIAKYPPENFPGIRIPYDYVRSGIGRGFAKAKQFDKAVEYANQMETPFWRGEGMAGIAYELLKQGDTARAGILIRQALDSSLPFLNPAPNDNQAQFAATGYPGYATTYAELMYKAGKYDESLKYMKEADKYSKMKNAAFYLTYANVLKLRGKKEESRLQLETAVKEGLADVKILEALKAVYVGTNKGEKGYQAYLDGLKKAMVEKIRARVAKEIISEPAAAFSLKDLDGKVVSLADLKGKIVVLDFWATWCGPCIRSFPAMQRAVNLYEKNPNVKFLFIDTYETAANHETLVRSFLEKNKYRFSVLFDTKDGATDKPRVAGAYNVSSIPAKFVIDGNGKIRFKLTGFIGAEDAAVAELVAMIDILAQGR</sequence>
<proteinExistence type="predicted"/>
<dbReference type="GO" id="GO:0016209">
    <property type="term" value="F:antioxidant activity"/>
    <property type="evidence" value="ECO:0007669"/>
    <property type="project" value="InterPro"/>
</dbReference>
<dbReference type="PANTHER" id="PTHR42852:SF17">
    <property type="entry name" value="THIOREDOXIN-LIKE PROTEIN HI_1115"/>
    <property type="match status" value="1"/>
</dbReference>
<dbReference type="RefSeq" id="WP_131610496.1">
    <property type="nucleotide sequence ID" value="NZ_SJSM01000012.1"/>
</dbReference>
<dbReference type="Gene3D" id="3.40.30.10">
    <property type="entry name" value="Glutaredoxin"/>
    <property type="match status" value="1"/>
</dbReference>
<dbReference type="SUPFAM" id="SSF52833">
    <property type="entry name" value="Thioredoxin-like"/>
    <property type="match status" value="1"/>
</dbReference>
<dbReference type="InterPro" id="IPR013766">
    <property type="entry name" value="Thioredoxin_domain"/>
</dbReference>
<dbReference type="OrthoDB" id="634996at2"/>
<keyword evidence="4" id="KW-1185">Reference proteome</keyword>
<dbReference type="Proteomes" id="UP000291117">
    <property type="component" value="Unassembled WGS sequence"/>
</dbReference>
<evidence type="ECO:0000256" key="1">
    <source>
        <dbReference type="SAM" id="SignalP"/>
    </source>
</evidence>
<dbReference type="AlphaFoldDB" id="A0A4R0N3R8"/>